<gene>
    <name evidence="6" type="ORF">AWW66_23260</name>
</gene>
<dbReference type="OrthoDB" id="59108at2"/>
<keyword evidence="3" id="KW-0804">Transcription</keyword>
<evidence type="ECO:0000313" key="6">
    <source>
        <dbReference type="EMBL" id="KXK59630.1"/>
    </source>
</evidence>
<dbReference type="GO" id="GO:0000976">
    <property type="term" value="F:transcription cis-regulatory region binding"/>
    <property type="evidence" value="ECO:0007669"/>
    <property type="project" value="TreeGrafter"/>
</dbReference>
<dbReference type="PROSITE" id="PS50932">
    <property type="entry name" value="HTH_LACI_2"/>
    <property type="match status" value="1"/>
</dbReference>
<keyword evidence="1" id="KW-0805">Transcription regulation</keyword>
<dbReference type="InterPro" id="IPR046335">
    <property type="entry name" value="LacI/GalR-like_sensor"/>
</dbReference>
<dbReference type="InterPro" id="IPR000843">
    <property type="entry name" value="HTH_LacI"/>
</dbReference>
<dbReference type="Proteomes" id="UP000070620">
    <property type="component" value="Unassembled WGS sequence"/>
</dbReference>
<dbReference type="SUPFAM" id="SSF53822">
    <property type="entry name" value="Periplasmic binding protein-like I"/>
    <property type="match status" value="1"/>
</dbReference>
<dbReference type="EMBL" id="LRQV01000104">
    <property type="protein sequence ID" value="KXK59630.1"/>
    <property type="molecule type" value="Genomic_DNA"/>
</dbReference>
<keyword evidence="7" id="KW-1185">Reference proteome</keyword>
<reference evidence="6 7" key="1">
    <citation type="submission" date="2016-01" db="EMBL/GenBank/DDBJ databases">
        <title>Whole genome sequence and analysis of Micromonospora rosaria DSM 803, which can produce antibacterial substance rosamicin.</title>
        <authorList>
            <person name="Yang H."/>
            <person name="He X."/>
            <person name="Zhu D."/>
        </authorList>
    </citation>
    <scope>NUCLEOTIDE SEQUENCE [LARGE SCALE GENOMIC DNA]</scope>
    <source>
        <strain evidence="6 7">DSM 803</strain>
    </source>
</reference>
<evidence type="ECO:0000313" key="7">
    <source>
        <dbReference type="Proteomes" id="UP000070620"/>
    </source>
</evidence>
<dbReference type="PANTHER" id="PTHR30146:SF109">
    <property type="entry name" value="HTH-TYPE TRANSCRIPTIONAL REGULATOR GALS"/>
    <property type="match status" value="1"/>
</dbReference>
<dbReference type="AlphaFoldDB" id="A0A136PMC8"/>
<dbReference type="RefSeq" id="WP_067370361.1">
    <property type="nucleotide sequence ID" value="NZ_JBIUBN010000034.1"/>
</dbReference>
<dbReference type="CDD" id="cd01392">
    <property type="entry name" value="HTH_LacI"/>
    <property type="match status" value="1"/>
</dbReference>
<dbReference type="Gene3D" id="1.10.260.40">
    <property type="entry name" value="lambda repressor-like DNA-binding domains"/>
    <property type="match status" value="1"/>
</dbReference>
<dbReference type="Gene3D" id="3.40.50.2300">
    <property type="match status" value="2"/>
</dbReference>
<evidence type="ECO:0000259" key="5">
    <source>
        <dbReference type="PROSITE" id="PS50932"/>
    </source>
</evidence>
<feature type="domain" description="HTH lacI-type" evidence="5">
    <location>
        <begin position="23"/>
        <end position="77"/>
    </location>
</feature>
<name>A0A136PMC8_9ACTN</name>
<dbReference type="Pfam" id="PF00356">
    <property type="entry name" value="LacI"/>
    <property type="match status" value="1"/>
</dbReference>
<dbReference type="InterPro" id="IPR010982">
    <property type="entry name" value="Lambda_DNA-bd_dom_sf"/>
</dbReference>
<protein>
    <recommendedName>
        <fullName evidence="5">HTH lacI-type domain-containing protein</fullName>
    </recommendedName>
</protein>
<dbReference type="PANTHER" id="PTHR30146">
    <property type="entry name" value="LACI-RELATED TRANSCRIPTIONAL REPRESSOR"/>
    <property type="match status" value="1"/>
</dbReference>
<comment type="caution">
    <text evidence="6">The sequence shown here is derived from an EMBL/GenBank/DDBJ whole genome shotgun (WGS) entry which is preliminary data.</text>
</comment>
<dbReference type="CDD" id="cd06267">
    <property type="entry name" value="PBP1_LacI_sugar_binding-like"/>
    <property type="match status" value="1"/>
</dbReference>
<dbReference type="SUPFAM" id="SSF47413">
    <property type="entry name" value="lambda repressor-like DNA-binding domains"/>
    <property type="match status" value="1"/>
</dbReference>
<sequence length="347" mass="37442">MEGRKGDVSTSREAAATARRKRPTILDIAERAGVSKSLVSLALRNDLGVGVQTRERILQVAEEIGYRPHVLARALRERRTMRLGVALTSLENPYHTEVFAAVEDAADGAGLSVLLAHGKRAGGHLEERINALLDLNLDGIVVISSWADPAMLQTVSRRAPVVMIGRSLEPVDGIDSVNNDDEAGAALVVGHLAARGHSKILHLTSSLRPAGLARRHGYEAAMRAHGLEAHIRVLARTRGGALQPDLDAALADGYDAVFARNDVEAADVLDHAWDHGLAVPTDLAVVGYDDSMLARRARPRLTSVHQPRQAMGARAVELLIERIDGRLEDRHEVLSPHLVVRESAPQA</sequence>
<feature type="region of interest" description="Disordered" evidence="4">
    <location>
        <begin position="1"/>
        <end position="20"/>
    </location>
</feature>
<dbReference type="SMART" id="SM00354">
    <property type="entry name" value="HTH_LACI"/>
    <property type="match status" value="1"/>
</dbReference>
<dbReference type="InterPro" id="IPR028082">
    <property type="entry name" value="Peripla_BP_I"/>
</dbReference>
<dbReference type="Pfam" id="PF13377">
    <property type="entry name" value="Peripla_BP_3"/>
    <property type="match status" value="1"/>
</dbReference>
<evidence type="ECO:0000256" key="4">
    <source>
        <dbReference type="SAM" id="MobiDB-lite"/>
    </source>
</evidence>
<evidence type="ECO:0000256" key="1">
    <source>
        <dbReference type="ARBA" id="ARBA00023015"/>
    </source>
</evidence>
<dbReference type="GO" id="GO:0003700">
    <property type="term" value="F:DNA-binding transcription factor activity"/>
    <property type="evidence" value="ECO:0007669"/>
    <property type="project" value="TreeGrafter"/>
</dbReference>
<evidence type="ECO:0000256" key="3">
    <source>
        <dbReference type="ARBA" id="ARBA00023163"/>
    </source>
</evidence>
<keyword evidence="2" id="KW-0238">DNA-binding</keyword>
<organism evidence="6 7">
    <name type="scientific">Micromonospora rosaria</name>
    <dbReference type="NCBI Taxonomy" id="47874"/>
    <lineage>
        <taxon>Bacteria</taxon>
        <taxon>Bacillati</taxon>
        <taxon>Actinomycetota</taxon>
        <taxon>Actinomycetes</taxon>
        <taxon>Micromonosporales</taxon>
        <taxon>Micromonosporaceae</taxon>
        <taxon>Micromonospora</taxon>
    </lineage>
</organism>
<accession>A0A136PMC8</accession>
<proteinExistence type="predicted"/>
<evidence type="ECO:0000256" key="2">
    <source>
        <dbReference type="ARBA" id="ARBA00023125"/>
    </source>
</evidence>